<dbReference type="Proteomes" id="UP000053675">
    <property type="component" value="Unassembled WGS sequence"/>
</dbReference>
<evidence type="ECO:0000256" key="1">
    <source>
        <dbReference type="SAM" id="Phobius"/>
    </source>
</evidence>
<dbReference type="EMBL" id="JMQM01000002">
    <property type="protein sequence ID" value="KFB08706.1"/>
    <property type="molecule type" value="Genomic_DNA"/>
</dbReference>
<sequence length="277" mass="30361">MSQNLYPTLQPKRRNAFIRYISRFDEAAVVRWAFVGVLLGTAALLGMDLREMVDRNGGLWGENRQQLTREFRVLPPAVTAVPSADAQPNDPRQHVEGGRETLSQPMTFALEAGGILRASGAIDPGSAERLRTELEARGEYVSRISVNSPGGSLDDAIAMARMVREYQLATVVEEGAICASSCPLFFAGGIDRQIAEKAAIGVHQFYAATDNIISAAQAMADAQMTTARISRHLDEMGIDPALWLHALDTPPRALYYFSPDQLRDYGLVTKPQRLARS</sequence>
<keyword evidence="1" id="KW-1133">Transmembrane helix</keyword>
<accession>A0A084U6X0</accession>
<feature type="transmembrane region" description="Helical" evidence="1">
    <location>
        <begin position="29"/>
        <end position="47"/>
    </location>
</feature>
<reference evidence="2 3" key="1">
    <citation type="submission" date="2014-05" db="EMBL/GenBank/DDBJ databases">
        <title>Draft Genome Sequence of Nitratireductor basaltis Strain UMTGB225, A Marine Bacterium Isolated from Green Barrel Tunicate.</title>
        <authorList>
            <person name="Gan H.Y."/>
        </authorList>
    </citation>
    <scope>NUCLEOTIDE SEQUENCE [LARGE SCALE GENOMIC DNA]</scope>
    <source>
        <strain evidence="2 3">UMTGB225</strain>
    </source>
</reference>
<gene>
    <name evidence="2" type="ORF">EL18_02960</name>
</gene>
<keyword evidence="3" id="KW-1185">Reference proteome</keyword>
<organism evidence="2 3">
    <name type="scientific">Nitratireductor basaltis</name>
    <dbReference type="NCBI Taxonomy" id="472175"/>
    <lineage>
        <taxon>Bacteria</taxon>
        <taxon>Pseudomonadati</taxon>
        <taxon>Pseudomonadota</taxon>
        <taxon>Alphaproteobacteria</taxon>
        <taxon>Hyphomicrobiales</taxon>
        <taxon>Phyllobacteriaceae</taxon>
        <taxon>Nitratireductor</taxon>
    </lineage>
</organism>
<comment type="caution">
    <text evidence="2">The sequence shown here is derived from an EMBL/GenBank/DDBJ whole genome shotgun (WGS) entry which is preliminary data.</text>
</comment>
<evidence type="ECO:0000313" key="3">
    <source>
        <dbReference type="Proteomes" id="UP000053675"/>
    </source>
</evidence>
<protein>
    <recommendedName>
        <fullName evidence="4">Periplasmic protein-like protein</fullName>
    </recommendedName>
</protein>
<dbReference type="SUPFAM" id="SSF52096">
    <property type="entry name" value="ClpP/crotonase"/>
    <property type="match status" value="1"/>
</dbReference>
<dbReference type="InterPro" id="IPR029045">
    <property type="entry name" value="ClpP/crotonase-like_dom_sf"/>
</dbReference>
<dbReference type="OrthoDB" id="5936191at2"/>
<keyword evidence="1" id="KW-0812">Transmembrane</keyword>
<dbReference type="RefSeq" id="WP_051914310.1">
    <property type="nucleotide sequence ID" value="NZ_JMQM01000002.1"/>
</dbReference>
<dbReference type="STRING" id="472175.EL18_02960"/>
<dbReference type="PATRIC" id="fig|472175.3.peg.2953"/>
<evidence type="ECO:0008006" key="4">
    <source>
        <dbReference type="Google" id="ProtNLM"/>
    </source>
</evidence>
<proteinExistence type="predicted"/>
<name>A0A084U6X0_9HYPH</name>
<dbReference type="eggNOG" id="COG3904">
    <property type="taxonomic scope" value="Bacteria"/>
</dbReference>
<dbReference type="Gene3D" id="3.90.226.10">
    <property type="entry name" value="2-enoyl-CoA Hydratase, Chain A, domain 1"/>
    <property type="match status" value="1"/>
</dbReference>
<evidence type="ECO:0000313" key="2">
    <source>
        <dbReference type="EMBL" id="KFB08706.1"/>
    </source>
</evidence>
<keyword evidence="1" id="KW-0472">Membrane</keyword>
<dbReference type="AlphaFoldDB" id="A0A084U6X0"/>